<dbReference type="AlphaFoldDB" id="A0AAV9PYQ6"/>
<evidence type="ECO:0000259" key="2">
    <source>
        <dbReference type="PROSITE" id="PS50181"/>
    </source>
</evidence>
<protein>
    <recommendedName>
        <fullName evidence="2">F-box domain-containing protein</fullName>
    </recommendedName>
</protein>
<dbReference type="InterPro" id="IPR036047">
    <property type="entry name" value="F-box-like_dom_sf"/>
</dbReference>
<evidence type="ECO:0000313" key="3">
    <source>
        <dbReference type="EMBL" id="KAK5530131.1"/>
    </source>
</evidence>
<dbReference type="PROSITE" id="PS50181">
    <property type="entry name" value="FBOX"/>
    <property type="match status" value="1"/>
</dbReference>
<evidence type="ECO:0000313" key="4">
    <source>
        <dbReference type="Proteomes" id="UP001345827"/>
    </source>
</evidence>
<proteinExistence type="predicted"/>
<dbReference type="InterPro" id="IPR001810">
    <property type="entry name" value="F-box_dom"/>
</dbReference>
<organism evidence="3 4">
    <name type="scientific">Vermiconidia calcicola</name>
    <dbReference type="NCBI Taxonomy" id="1690605"/>
    <lineage>
        <taxon>Eukaryota</taxon>
        <taxon>Fungi</taxon>
        <taxon>Dikarya</taxon>
        <taxon>Ascomycota</taxon>
        <taxon>Pezizomycotina</taxon>
        <taxon>Dothideomycetes</taxon>
        <taxon>Dothideomycetidae</taxon>
        <taxon>Mycosphaerellales</taxon>
        <taxon>Extremaceae</taxon>
        <taxon>Vermiconidia</taxon>
    </lineage>
</organism>
<sequence length="239" mass="26563">MACETVPSGQTASSQASTLEMLPTEFLLQIISFLPASSIAFMSLTSKWHHEAFIDQFDPKWRDERAEKVRFLRLLEEELPEMILQYATAAVSCTVGSVATDGNDAAVLTVLDSLPAVILDVYELKAGYADGRTRSLDLLSCGHCATDLRVRVELNCGGMCVHIEVEVWRSFGGRDSDNREETEDAHFCFGEKPFDINLPPARNLKEMFKDGVEEERGVLESPDQSPRRPELAPIVEVVP</sequence>
<gene>
    <name evidence="3" type="ORF">LTR25_009377</name>
</gene>
<dbReference type="Proteomes" id="UP001345827">
    <property type="component" value="Unassembled WGS sequence"/>
</dbReference>
<feature type="region of interest" description="Disordered" evidence="1">
    <location>
        <begin position="213"/>
        <end position="239"/>
    </location>
</feature>
<accession>A0AAV9PYQ6</accession>
<dbReference type="SUPFAM" id="SSF81383">
    <property type="entry name" value="F-box domain"/>
    <property type="match status" value="1"/>
</dbReference>
<reference evidence="3 4" key="1">
    <citation type="submission" date="2023-06" db="EMBL/GenBank/DDBJ databases">
        <title>Black Yeasts Isolated from many extreme environments.</title>
        <authorList>
            <person name="Coleine C."/>
            <person name="Stajich J.E."/>
            <person name="Selbmann L."/>
        </authorList>
    </citation>
    <scope>NUCLEOTIDE SEQUENCE [LARGE SCALE GENOMIC DNA]</scope>
    <source>
        <strain evidence="3 4">CCFEE 5887</strain>
    </source>
</reference>
<dbReference type="EMBL" id="JAXLQG010000020">
    <property type="protein sequence ID" value="KAK5530131.1"/>
    <property type="molecule type" value="Genomic_DNA"/>
</dbReference>
<comment type="caution">
    <text evidence="3">The sequence shown here is derived from an EMBL/GenBank/DDBJ whole genome shotgun (WGS) entry which is preliminary data.</text>
</comment>
<keyword evidence="4" id="KW-1185">Reference proteome</keyword>
<evidence type="ECO:0000256" key="1">
    <source>
        <dbReference type="SAM" id="MobiDB-lite"/>
    </source>
</evidence>
<name>A0AAV9PYQ6_9PEZI</name>
<feature type="domain" description="F-box" evidence="2">
    <location>
        <begin position="16"/>
        <end position="64"/>
    </location>
</feature>